<dbReference type="AlphaFoldDB" id="A0AAV1ECG6"/>
<reference evidence="2" key="1">
    <citation type="submission" date="2023-03" db="EMBL/GenBank/DDBJ databases">
        <authorList>
            <person name="Julca I."/>
        </authorList>
    </citation>
    <scope>NUCLEOTIDE SEQUENCE</scope>
</reference>
<protein>
    <submittedName>
        <fullName evidence="2">OLC1v1018809C1</fullName>
    </submittedName>
</protein>
<feature type="compositionally biased region" description="Low complexity" evidence="1">
    <location>
        <begin position="87"/>
        <end position="105"/>
    </location>
</feature>
<feature type="region of interest" description="Disordered" evidence="1">
    <location>
        <begin position="74"/>
        <end position="108"/>
    </location>
</feature>
<dbReference type="EMBL" id="OX459126">
    <property type="protein sequence ID" value="CAI9117417.1"/>
    <property type="molecule type" value="Genomic_DNA"/>
</dbReference>
<name>A0AAV1ECG6_OLDCO</name>
<organism evidence="2 3">
    <name type="scientific">Oldenlandia corymbosa var. corymbosa</name>
    <dbReference type="NCBI Taxonomy" id="529605"/>
    <lineage>
        <taxon>Eukaryota</taxon>
        <taxon>Viridiplantae</taxon>
        <taxon>Streptophyta</taxon>
        <taxon>Embryophyta</taxon>
        <taxon>Tracheophyta</taxon>
        <taxon>Spermatophyta</taxon>
        <taxon>Magnoliopsida</taxon>
        <taxon>eudicotyledons</taxon>
        <taxon>Gunneridae</taxon>
        <taxon>Pentapetalae</taxon>
        <taxon>asterids</taxon>
        <taxon>lamiids</taxon>
        <taxon>Gentianales</taxon>
        <taxon>Rubiaceae</taxon>
        <taxon>Rubioideae</taxon>
        <taxon>Spermacoceae</taxon>
        <taxon>Hedyotis-Oldenlandia complex</taxon>
        <taxon>Oldenlandia</taxon>
    </lineage>
</organism>
<dbReference type="Proteomes" id="UP001161247">
    <property type="component" value="Chromosome 9"/>
</dbReference>
<gene>
    <name evidence="2" type="ORF">OLC1_LOCUS23480</name>
</gene>
<evidence type="ECO:0000313" key="3">
    <source>
        <dbReference type="Proteomes" id="UP001161247"/>
    </source>
</evidence>
<accession>A0AAV1ECG6</accession>
<proteinExistence type="predicted"/>
<keyword evidence="3" id="KW-1185">Reference proteome</keyword>
<evidence type="ECO:0000256" key="1">
    <source>
        <dbReference type="SAM" id="MobiDB-lite"/>
    </source>
</evidence>
<evidence type="ECO:0000313" key="2">
    <source>
        <dbReference type="EMBL" id="CAI9117417.1"/>
    </source>
</evidence>
<sequence length="162" mass="18374">MPTSYTTKVTYEQALLLYAIVTDNPFNAASVIRDQLTRCITYPKVKSWYFPVMITMLCRRAGVTFSSTDTENSLRQPLRLSKLDQRPPGASSSGQAAPAPTPAGQLRQRNFNKQTRFILDYVYQCQMRTEQFLQKMHKCIGCPENYPLPHDPPAHPLHGTPP</sequence>